<evidence type="ECO:0000313" key="2">
    <source>
        <dbReference type="Proteomes" id="UP000198724"/>
    </source>
</evidence>
<dbReference type="AlphaFoldDB" id="A0A1I2M7W8"/>
<reference evidence="2" key="1">
    <citation type="submission" date="2016-10" db="EMBL/GenBank/DDBJ databases">
        <authorList>
            <person name="Varghese N."/>
            <person name="Submissions S."/>
        </authorList>
    </citation>
    <scope>NUCLEOTIDE SEQUENCE [LARGE SCALE GENOMIC DNA]</scope>
    <source>
        <strain evidence="2">LP51</strain>
    </source>
</reference>
<dbReference type="OrthoDB" id="5525501at2"/>
<name>A0A1I2M7W8_9BACT</name>
<keyword evidence="2" id="KW-1185">Reference proteome</keyword>
<protein>
    <submittedName>
        <fullName evidence="1">Uncharacterized protein</fullName>
    </submittedName>
</protein>
<evidence type="ECO:0000313" key="1">
    <source>
        <dbReference type="EMBL" id="SFF85281.1"/>
    </source>
</evidence>
<accession>A0A1I2M7W8</accession>
<dbReference type="EMBL" id="FOOT01000001">
    <property type="protein sequence ID" value="SFF85281.1"/>
    <property type="molecule type" value="Genomic_DNA"/>
</dbReference>
<dbReference type="Proteomes" id="UP000198724">
    <property type="component" value="Unassembled WGS sequence"/>
</dbReference>
<proteinExistence type="predicted"/>
<gene>
    <name evidence="1" type="ORF">SAMN05421739_101120</name>
</gene>
<dbReference type="RefSeq" id="WP_092097996.1">
    <property type="nucleotide sequence ID" value="NZ_FOOT01000001.1"/>
</dbReference>
<organism evidence="1 2">
    <name type="scientific">Pontibacter chinhatensis</name>
    <dbReference type="NCBI Taxonomy" id="1436961"/>
    <lineage>
        <taxon>Bacteria</taxon>
        <taxon>Pseudomonadati</taxon>
        <taxon>Bacteroidota</taxon>
        <taxon>Cytophagia</taxon>
        <taxon>Cytophagales</taxon>
        <taxon>Hymenobacteraceae</taxon>
        <taxon>Pontibacter</taxon>
    </lineage>
</organism>
<sequence length="243" mass="28770">MKYYLGAYYFIKLYKADYGSLKDTSIYTCSTCINDFYFDSWSITWSVVNSSDSLKEAKKEFNLTDTQITDIQTWAERKFDEKKIGWLNTFSDYEVLREYKNKFFSNVQDYLVLSINFPETEKNDLLEEFKIEEKGIGAIGLWENLNRNAPEVTDESEVEIGYDLIGIELSGDFHTFYCHDLADELIQKFNIEINQYGLIASEDNWEQLVEYMNDEENGFEPVPWFFVKVKMIDERKKHMHNKA</sequence>